<evidence type="ECO:0000313" key="8">
    <source>
        <dbReference type="EMBL" id="KAF2102743.1"/>
    </source>
</evidence>
<evidence type="ECO:0000256" key="6">
    <source>
        <dbReference type="SAM" id="Phobius"/>
    </source>
</evidence>
<dbReference type="GO" id="GO:0005886">
    <property type="term" value="C:plasma membrane"/>
    <property type="evidence" value="ECO:0007669"/>
    <property type="project" value="TreeGrafter"/>
</dbReference>
<dbReference type="PANTHER" id="PTHR28165:SF1">
    <property type="entry name" value="NON-CLASSICAL EXPORT PROTEIN 2-RELATED"/>
    <property type="match status" value="1"/>
</dbReference>
<feature type="transmembrane region" description="Helical" evidence="6">
    <location>
        <begin position="83"/>
        <end position="104"/>
    </location>
</feature>
<evidence type="ECO:0000256" key="2">
    <source>
        <dbReference type="ARBA" id="ARBA00022692"/>
    </source>
</evidence>
<evidence type="ECO:0000256" key="3">
    <source>
        <dbReference type="ARBA" id="ARBA00022989"/>
    </source>
</evidence>
<name>A0A9P4INZ1_9PEZI</name>
<feature type="transmembrane region" description="Helical" evidence="6">
    <location>
        <begin position="24"/>
        <end position="48"/>
    </location>
</feature>
<evidence type="ECO:0000256" key="4">
    <source>
        <dbReference type="ARBA" id="ARBA00023136"/>
    </source>
</evidence>
<proteinExistence type="predicted"/>
<keyword evidence="4 6" id="KW-0472">Membrane</keyword>
<evidence type="ECO:0000259" key="7">
    <source>
        <dbReference type="Pfam" id="PF01284"/>
    </source>
</evidence>
<dbReference type="Proteomes" id="UP000799772">
    <property type="component" value="Unassembled WGS sequence"/>
</dbReference>
<reference evidence="8" key="1">
    <citation type="journal article" date="2020" name="Stud. Mycol.">
        <title>101 Dothideomycetes genomes: a test case for predicting lifestyles and emergence of pathogens.</title>
        <authorList>
            <person name="Haridas S."/>
            <person name="Albert R."/>
            <person name="Binder M."/>
            <person name="Bloem J."/>
            <person name="Labutti K."/>
            <person name="Salamov A."/>
            <person name="Andreopoulos B."/>
            <person name="Baker S."/>
            <person name="Barry K."/>
            <person name="Bills G."/>
            <person name="Bluhm B."/>
            <person name="Cannon C."/>
            <person name="Castanera R."/>
            <person name="Culley D."/>
            <person name="Daum C."/>
            <person name="Ezra D."/>
            <person name="Gonzalez J."/>
            <person name="Henrissat B."/>
            <person name="Kuo A."/>
            <person name="Liang C."/>
            <person name="Lipzen A."/>
            <person name="Lutzoni F."/>
            <person name="Magnuson J."/>
            <person name="Mondo S."/>
            <person name="Nolan M."/>
            <person name="Ohm R."/>
            <person name="Pangilinan J."/>
            <person name="Park H.-J."/>
            <person name="Ramirez L."/>
            <person name="Alfaro M."/>
            <person name="Sun H."/>
            <person name="Tritt A."/>
            <person name="Yoshinaga Y."/>
            <person name="Zwiers L.-H."/>
            <person name="Turgeon B."/>
            <person name="Goodwin S."/>
            <person name="Spatafora J."/>
            <person name="Crous P."/>
            <person name="Grigoriev I."/>
        </authorList>
    </citation>
    <scope>NUCLEOTIDE SEQUENCE</scope>
    <source>
        <strain evidence="8">CBS 133067</strain>
    </source>
</reference>
<dbReference type="GO" id="GO:0072659">
    <property type="term" value="P:protein localization to plasma membrane"/>
    <property type="evidence" value="ECO:0007669"/>
    <property type="project" value="TreeGrafter"/>
</dbReference>
<sequence>MLSWFFLFYEAFADLRGRYDDMKLVTLAIDALNTIFFFCGAVALSAALGVHSCENSEYTDNNPITKTSDDTNTRCREAQATTAFLWLGFLTFAFTTAMSALYWLDPELVLHREHRPDPESQGAPPMAASEPRFDRRRNSTGTDDDISGAPETVGDDESLPRLHKKSKDMITGTQGGWIAG</sequence>
<organism evidence="8 9">
    <name type="scientific">Rhizodiscina lignyota</name>
    <dbReference type="NCBI Taxonomy" id="1504668"/>
    <lineage>
        <taxon>Eukaryota</taxon>
        <taxon>Fungi</taxon>
        <taxon>Dikarya</taxon>
        <taxon>Ascomycota</taxon>
        <taxon>Pezizomycotina</taxon>
        <taxon>Dothideomycetes</taxon>
        <taxon>Pleosporomycetidae</taxon>
        <taxon>Aulographales</taxon>
        <taxon>Rhizodiscinaceae</taxon>
        <taxon>Rhizodiscina</taxon>
    </lineage>
</organism>
<keyword evidence="3 6" id="KW-1133">Transmembrane helix</keyword>
<feature type="domain" description="MARVEL" evidence="7">
    <location>
        <begin position="18"/>
        <end position="97"/>
    </location>
</feature>
<keyword evidence="2 6" id="KW-0812">Transmembrane</keyword>
<dbReference type="InterPro" id="IPR052649">
    <property type="entry name" value="NCE102-like"/>
</dbReference>
<gene>
    <name evidence="8" type="ORF">NA57DRAFT_71729</name>
</gene>
<accession>A0A9P4INZ1</accession>
<dbReference type="EMBL" id="ML978122">
    <property type="protein sequence ID" value="KAF2102743.1"/>
    <property type="molecule type" value="Genomic_DNA"/>
</dbReference>
<dbReference type="OrthoDB" id="5423111at2759"/>
<comment type="caution">
    <text evidence="8">The sequence shown here is derived from an EMBL/GenBank/DDBJ whole genome shotgun (WGS) entry which is preliminary data.</text>
</comment>
<dbReference type="Pfam" id="PF01284">
    <property type="entry name" value="MARVEL"/>
    <property type="match status" value="1"/>
</dbReference>
<dbReference type="AlphaFoldDB" id="A0A9P4INZ1"/>
<keyword evidence="9" id="KW-1185">Reference proteome</keyword>
<evidence type="ECO:0000256" key="1">
    <source>
        <dbReference type="ARBA" id="ARBA00004141"/>
    </source>
</evidence>
<dbReference type="GO" id="GO:0032126">
    <property type="term" value="C:eisosome"/>
    <property type="evidence" value="ECO:0007669"/>
    <property type="project" value="TreeGrafter"/>
</dbReference>
<dbReference type="InterPro" id="IPR008253">
    <property type="entry name" value="Marvel"/>
</dbReference>
<feature type="region of interest" description="Disordered" evidence="5">
    <location>
        <begin position="114"/>
        <end position="180"/>
    </location>
</feature>
<protein>
    <recommendedName>
        <fullName evidence="7">MARVEL domain-containing protein</fullName>
    </recommendedName>
</protein>
<comment type="subcellular location">
    <subcellularLocation>
        <location evidence="1">Membrane</location>
        <topology evidence="1">Multi-pass membrane protein</topology>
    </subcellularLocation>
</comment>
<dbReference type="PANTHER" id="PTHR28165">
    <property type="entry name" value="NON-CLASSICAL EXPORT PROTEIN 2-RELATED"/>
    <property type="match status" value="1"/>
</dbReference>
<dbReference type="GO" id="GO:0070941">
    <property type="term" value="P:eisosome assembly"/>
    <property type="evidence" value="ECO:0007669"/>
    <property type="project" value="TreeGrafter"/>
</dbReference>
<evidence type="ECO:0000256" key="5">
    <source>
        <dbReference type="SAM" id="MobiDB-lite"/>
    </source>
</evidence>
<evidence type="ECO:0000313" key="9">
    <source>
        <dbReference type="Proteomes" id="UP000799772"/>
    </source>
</evidence>